<protein>
    <submittedName>
        <fullName evidence="2">Glyoxalase</fullName>
    </submittedName>
</protein>
<dbReference type="STRING" id="1122207.MUS1_00840"/>
<keyword evidence="3" id="KW-1185">Reference proteome</keyword>
<dbReference type="PATRIC" id="fig|1122207.3.peg.176"/>
<accession>X7E8J8</accession>
<evidence type="ECO:0000313" key="2">
    <source>
        <dbReference type="EMBL" id="ETX12185.1"/>
    </source>
</evidence>
<evidence type="ECO:0000313" key="3">
    <source>
        <dbReference type="Proteomes" id="UP000054058"/>
    </source>
</evidence>
<gene>
    <name evidence="2" type="ORF">MUS1_00840</name>
</gene>
<dbReference type="Pfam" id="PF00903">
    <property type="entry name" value="Glyoxalase"/>
    <property type="match status" value="1"/>
</dbReference>
<dbReference type="Proteomes" id="UP000054058">
    <property type="component" value="Unassembled WGS sequence"/>
</dbReference>
<dbReference type="SUPFAM" id="SSF54593">
    <property type="entry name" value="Glyoxalase/Bleomycin resistance protein/Dihydroxybiphenyl dioxygenase"/>
    <property type="match status" value="1"/>
</dbReference>
<dbReference type="InterPro" id="IPR037523">
    <property type="entry name" value="VOC_core"/>
</dbReference>
<dbReference type="RefSeq" id="WP_036157762.1">
    <property type="nucleotide sequence ID" value="NZ_JAMB01000001.1"/>
</dbReference>
<sequence>MANTQGIHHLGLTVSDVKAASAFFIEALGFKQVNEVPTYPAIFVSDGTIMLTLWQVENPATATPFDRKTNLGLHHFALRVAEKTELATLHEQLLARDDVTIEFAPEALSNSGIEHMMCRIPGNLRLELIKL</sequence>
<dbReference type="InterPro" id="IPR029068">
    <property type="entry name" value="Glyas_Bleomycin-R_OHBP_Dase"/>
</dbReference>
<evidence type="ECO:0000259" key="1">
    <source>
        <dbReference type="PROSITE" id="PS51819"/>
    </source>
</evidence>
<comment type="caution">
    <text evidence="2">The sequence shown here is derived from an EMBL/GenBank/DDBJ whole genome shotgun (WGS) entry which is preliminary data.</text>
</comment>
<dbReference type="eggNOG" id="COG0346">
    <property type="taxonomic scope" value="Bacteria"/>
</dbReference>
<feature type="domain" description="VOC" evidence="1">
    <location>
        <begin position="6"/>
        <end position="131"/>
    </location>
</feature>
<name>X7E8J8_9GAMM</name>
<dbReference type="PROSITE" id="PS51819">
    <property type="entry name" value="VOC"/>
    <property type="match status" value="1"/>
</dbReference>
<dbReference type="Gene3D" id="3.10.180.10">
    <property type="entry name" value="2,3-Dihydroxybiphenyl 1,2-Dioxygenase, domain 1"/>
    <property type="match status" value="1"/>
</dbReference>
<dbReference type="AlphaFoldDB" id="X7E8J8"/>
<proteinExistence type="predicted"/>
<organism evidence="2 3">
    <name type="scientific">Marinomonas ushuaiensis DSM 15871</name>
    <dbReference type="NCBI Taxonomy" id="1122207"/>
    <lineage>
        <taxon>Bacteria</taxon>
        <taxon>Pseudomonadati</taxon>
        <taxon>Pseudomonadota</taxon>
        <taxon>Gammaproteobacteria</taxon>
        <taxon>Oceanospirillales</taxon>
        <taxon>Oceanospirillaceae</taxon>
        <taxon>Marinomonas</taxon>
    </lineage>
</organism>
<dbReference type="InterPro" id="IPR004360">
    <property type="entry name" value="Glyas_Fos-R_dOase_dom"/>
</dbReference>
<dbReference type="EMBL" id="JAMB01000001">
    <property type="protein sequence ID" value="ETX12185.1"/>
    <property type="molecule type" value="Genomic_DNA"/>
</dbReference>
<reference evidence="2 3" key="1">
    <citation type="submission" date="2014-01" db="EMBL/GenBank/DDBJ databases">
        <title>Marinomonas ushuaiensis DSM 15871 Genome Sequencing.</title>
        <authorList>
            <person name="Lai Q."/>
            <person name="Shao Z.S."/>
        </authorList>
    </citation>
    <scope>NUCLEOTIDE SEQUENCE [LARGE SCALE GENOMIC DNA]</scope>
    <source>
        <strain evidence="2 3">DSM 15871</strain>
    </source>
</reference>
<dbReference type="OrthoDB" id="2613830at2"/>